<accession>A0A0A8YMN1</accession>
<evidence type="ECO:0000313" key="1">
    <source>
        <dbReference type="EMBL" id="JAD27894.1"/>
    </source>
</evidence>
<sequence length="45" mass="5013">MCFINPETAFPFQTIMKTVPKGTSLSEAEAKYCKLNHYATNVMGV</sequence>
<protein>
    <submittedName>
        <fullName evidence="1">Uncharacterized protein</fullName>
    </submittedName>
</protein>
<organism evidence="1">
    <name type="scientific">Arundo donax</name>
    <name type="common">Giant reed</name>
    <name type="synonym">Donax arundinaceus</name>
    <dbReference type="NCBI Taxonomy" id="35708"/>
    <lineage>
        <taxon>Eukaryota</taxon>
        <taxon>Viridiplantae</taxon>
        <taxon>Streptophyta</taxon>
        <taxon>Embryophyta</taxon>
        <taxon>Tracheophyta</taxon>
        <taxon>Spermatophyta</taxon>
        <taxon>Magnoliopsida</taxon>
        <taxon>Liliopsida</taxon>
        <taxon>Poales</taxon>
        <taxon>Poaceae</taxon>
        <taxon>PACMAD clade</taxon>
        <taxon>Arundinoideae</taxon>
        <taxon>Arundineae</taxon>
        <taxon>Arundo</taxon>
    </lineage>
</organism>
<reference evidence="1" key="1">
    <citation type="submission" date="2014-09" db="EMBL/GenBank/DDBJ databases">
        <authorList>
            <person name="Magalhaes I.L.F."/>
            <person name="Oliveira U."/>
            <person name="Santos F.R."/>
            <person name="Vidigal T.H.D.A."/>
            <person name="Brescovit A.D."/>
            <person name="Santos A.J."/>
        </authorList>
    </citation>
    <scope>NUCLEOTIDE SEQUENCE</scope>
    <source>
        <tissue evidence="1">Shoot tissue taken approximately 20 cm above the soil surface</tissue>
    </source>
</reference>
<dbReference type="AlphaFoldDB" id="A0A0A8YMN1"/>
<reference evidence="1" key="2">
    <citation type="journal article" date="2015" name="Data Brief">
        <title>Shoot transcriptome of the giant reed, Arundo donax.</title>
        <authorList>
            <person name="Barrero R.A."/>
            <person name="Guerrero F.D."/>
            <person name="Moolhuijzen P."/>
            <person name="Goolsby J.A."/>
            <person name="Tidwell J."/>
            <person name="Bellgard S.E."/>
            <person name="Bellgard M.I."/>
        </authorList>
    </citation>
    <scope>NUCLEOTIDE SEQUENCE</scope>
    <source>
        <tissue evidence="1">Shoot tissue taken approximately 20 cm above the soil surface</tissue>
    </source>
</reference>
<name>A0A0A8YMN1_ARUDO</name>
<dbReference type="EMBL" id="GBRH01270001">
    <property type="protein sequence ID" value="JAD27894.1"/>
    <property type="molecule type" value="Transcribed_RNA"/>
</dbReference>
<proteinExistence type="predicted"/>